<dbReference type="HAMAP" id="MF_00587">
    <property type="entry name" value="tRNA_methyltr_TrmY"/>
    <property type="match status" value="1"/>
</dbReference>
<dbReference type="NCBIfam" id="NF002560">
    <property type="entry name" value="PRK02135.1"/>
    <property type="match status" value="1"/>
</dbReference>
<comment type="catalytic activity">
    <reaction evidence="5">
        <text>pseudouridine(54) in tRNA + S-adenosyl-L-methionine = N(1)-methylpseudouridine(54) in tRNA + S-adenosyl-L-homocysteine + H(+)</text>
        <dbReference type="Rhea" id="RHEA:55292"/>
        <dbReference type="Rhea" id="RHEA-COMP:14140"/>
        <dbReference type="Rhea" id="RHEA-COMP:14141"/>
        <dbReference type="ChEBI" id="CHEBI:15378"/>
        <dbReference type="ChEBI" id="CHEBI:57856"/>
        <dbReference type="ChEBI" id="CHEBI:59789"/>
        <dbReference type="ChEBI" id="CHEBI:65314"/>
        <dbReference type="ChEBI" id="CHEBI:74890"/>
        <dbReference type="EC" id="2.1.1.257"/>
    </reaction>
</comment>
<dbReference type="CDD" id="cd18087">
    <property type="entry name" value="TrmY-like"/>
    <property type="match status" value="1"/>
</dbReference>
<keyword evidence="2 5" id="KW-0489">Methyltransferase</keyword>
<evidence type="ECO:0000256" key="5">
    <source>
        <dbReference type="HAMAP-Rule" id="MF_00587"/>
    </source>
</evidence>
<dbReference type="InterPro" id="IPR029028">
    <property type="entry name" value="Alpha/beta_knot_MTases"/>
</dbReference>
<dbReference type="GO" id="GO:0008757">
    <property type="term" value="F:S-adenosylmethionine-dependent methyltransferase activity"/>
    <property type="evidence" value="ECO:0007669"/>
    <property type="project" value="UniProtKB-UniRule"/>
</dbReference>
<comment type="subunit">
    <text evidence="5">Homodimer.</text>
</comment>
<name>A0A0A7LDI4_9ARCH</name>
<dbReference type="InterPro" id="IPR007158">
    <property type="entry name" value="TrmY"/>
</dbReference>
<comment type="similarity">
    <text evidence="5">Belongs to the methyltransferase superfamily. TrmY family.</text>
</comment>
<dbReference type="OrthoDB" id="27492at2157"/>
<keyword evidence="1 5" id="KW-0963">Cytoplasm</keyword>
<evidence type="ECO:0000256" key="3">
    <source>
        <dbReference type="ARBA" id="ARBA00022679"/>
    </source>
</evidence>
<keyword evidence="4 5" id="KW-0949">S-adenosyl-L-methionine</keyword>
<keyword evidence="7" id="KW-1185">Reference proteome</keyword>
<evidence type="ECO:0000256" key="4">
    <source>
        <dbReference type="ARBA" id="ARBA00022691"/>
    </source>
</evidence>
<dbReference type="InterPro" id="IPR029026">
    <property type="entry name" value="tRNA_m1G_MTases_N"/>
</dbReference>
<dbReference type="PANTHER" id="PTHR40703:SF1">
    <property type="entry name" value="TRNA (PSEUDOURIDINE(54)-N(1))-METHYLTRANSFERASE"/>
    <property type="match status" value="1"/>
</dbReference>
<dbReference type="Proteomes" id="UP000030787">
    <property type="component" value="Chromosome"/>
</dbReference>
<accession>A0A0A7LDI4</accession>
<evidence type="ECO:0000313" key="7">
    <source>
        <dbReference type="Proteomes" id="UP000030787"/>
    </source>
</evidence>
<dbReference type="GO" id="GO:0008175">
    <property type="term" value="F:tRNA methyltransferase activity"/>
    <property type="evidence" value="ECO:0007669"/>
    <property type="project" value="UniProtKB-UniRule"/>
</dbReference>
<dbReference type="Gene3D" id="3.40.1280.10">
    <property type="match status" value="1"/>
</dbReference>
<sequence>MRYFVIVGHKAVTTGDFKLDDIAGGAGRLDILIRCVNSAFFLSHDLRKDTELFLVLQGGEDPPKTVRMSGAELRYLNPDERSTSSLIRNALIKKLDTGEKRSSPGIYVSRMSFSDVISMLSEKGELIYLKEDGSDIRETEIPDDTVFVISDNRDLTEDEEGLLLSFDPHKVSIGPHSLHADHCIIVVHNEIDRKVH</sequence>
<comment type="caution">
    <text evidence="5">Lacks conserved residue(s) required for the propagation of feature annotation.</text>
</comment>
<keyword evidence="3 5" id="KW-0808">Transferase</keyword>
<reference evidence="6 7" key="1">
    <citation type="journal article" date="2014" name="Appl. Environ. Microbiol.">
        <title>Comparative Genome Analysis of 'Candidatus Methanoplasma termitum' Indicates a New Mode of Energy Metabolism in the Seventh Order of Methanogens.</title>
        <authorList>
            <person name="Lang K."/>
            <person name="Schuldes J."/>
            <person name="Klingl A."/>
            <person name="Poehlein A."/>
            <person name="Daniel R."/>
            <person name="Brune A."/>
        </authorList>
    </citation>
    <scope>NUCLEOTIDE SEQUENCE [LARGE SCALE GENOMIC DNA]</scope>
    <source>
        <strain evidence="7">Mpt1</strain>
    </source>
</reference>
<organism evidence="6 7">
    <name type="scientific">Candidatus Methanoplasma termitum</name>
    <dbReference type="NCBI Taxonomy" id="1577791"/>
    <lineage>
        <taxon>Archaea</taxon>
        <taxon>Methanobacteriati</taxon>
        <taxon>Thermoplasmatota</taxon>
        <taxon>Thermoplasmata</taxon>
        <taxon>Methanomassiliicoccales</taxon>
        <taxon>Methanomassiliicoccaceae</taxon>
        <taxon>Candidatus Methanoplasma</taxon>
    </lineage>
</organism>
<dbReference type="EC" id="2.1.1.257" evidence="5"/>
<evidence type="ECO:0000256" key="1">
    <source>
        <dbReference type="ARBA" id="ARBA00022490"/>
    </source>
</evidence>
<dbReference type="STRING" id="1577791.Mpt1_c04950"/>
<dbReference type="GO" id="GO:0005737">
    <property type="term" value="C:cytoplasm"/>
    <property type="evidence" value="ECO:0007669"/>
    <property type="project" value="UniProtKB-SubCell"/>
</dbReference>
<comment type="function">
    <text evidence="5">Specifically catalyzes the N1-methylation of pseudouridine at position 54 (Psi54) in tRNAs.</text>
</comment>
<dbReference type="GeneID" id="24818164"/>
<protein>
    <recommendedName>
        <fullName evidence="5">tRNA (pseudouridine(54)-N(1))-methyltransferase</fullName>
        <ecNumber evidence="5">2.1.1.257</ecNumber>
    </recommendedName>
</protein>
<comment type="subcellular location">
    <subcellularLocation>
        <location evidence="5">Cytoplasm</location>
    </subcellularLocation>
</comment>
<dbReference type="GO" id="GO:0030488">
    <property type="term" value="P:tRNA methylation"/>
    <property type="evidence" value="ECO:0007669"/>
    <property type="project" value="UniProtKB-UniRule"/>
</dbReference>
<evidence type="ECO:0000256" key="2">
    <source>
        <dbReference type="ARBA" id="ARBA00022603"/>
    </source>
</evidence>
<dbReference type="PANTHER" id="PTHR40703">
    <property type="entry name" value="TRNA (PSEUDOURIDINE(54)-N(1))-METHYLTRANSFERASE"/>
    <property type="match status" value="1"/>
</dbReference>
<proteinExistence type="inferred from homology"/>
<dbReference type="EMBL" id="CP010070">
    <property type="protein sequence ID" value="AIZ56387.1"/>
    <property type="molecule type" value="Genomic_DNA"/>
</dbReference>
<dbReference type="KEGG" id="mear:Mpt1_c04950"/>
<feature type="binding site" evidence="5">
    <location>
        <position position="129"/>
    </location>
    <ligand>
        <name>S-adenosyl-L-methionine</name>
        <dbReference type="ChEBI" id="CHEBI:59789"/>
    </ligand>
</feature>
<dbReference type="HOGENOM" id="CLU_107018_0_0_2"/>
<dbReference type="AlphaFoldDB" id="A0A0A7LDI4"/>
<feature type="binding site" evidence="5">
    <location>
        <position position="183"/>
    </location>
    <ligand>
        <name>S-adenosyl-L-methionine</name>
        <dbReference type="ChEBI" id="CHEBI:59789"/>
    </ligand>
</feature>
<gene>
    <name evidence="5 6" type="primary">trmY</name>
    <name evidence="6" type="ORF">Mpt1_c04950</name>
</gene>
<dbReference type="SUPFAM" id="SSF75217">
    <property type="entry name" value="alpha/beta knot"/>
    <property type="match status" value="1"/>
</dbReference>
<dbReference type="RefSeq" id="WP_048111773.1">
    <property type="nucleotide sequence ID" value="NZ_CP010070.1"/>
</dbReference>
<evidence type="ECO:0000313" key="6">
    <source>
        <dbReference type="EMBL" id="AIZ56387.1"/>
    </source>
</evidence>
<keyword evidence="5" id="KW-0819">tRNA processing</keyword>
<dbReference type="Pfam" id="PF04013">
    <property type="entry name" value="Methyltrn_RNA_2"/>
    <property type="match status" value="1"/>
</dbReference>